<keyword evidence="14" id="KW-1185">Reference proteome</keyword>
<protein>
    <recommendedName>
        <fullName evidence="2">histidine kinase</fullName>
        <ecNumber evidence="2">2.7.13.3</ecNumber>
    </recommendedName>
</protein>
<dbReference type="InterPro" id="IPR036890">
    <property type="entry name" value="HATPase_C_sf"/>
</dbReference>
<dbReference type="PROSITE" id="PS50894">
    <property type="entry name" value="HPT"/>
    <property type="match status" value="1"/>
</dbReference>
<keyword evidence="4" id="KW-0808">Transferase</keyword>
<evidence type="ECO:0000313" key="14">
    <source>
        <dbReference type="Proteomes" id="UP001549321"/>
    </source>
</evidence>
<feature type="modified residue" description="4-aspartylphosphate" evidence="8">
    <location>
        <position position="682"/>
    </location>
</feature>
<evidence type="ECO:0000259" key="11">
    <source>
        <dbReference type="PROSITE" id="PS50851"/>
    </source>
</evidence>
<feature type="domain" description="HPt" evidence="12">
    <location>
        <begin position="4"/>
        <end position="108"/>
    </location>
</feature>
<dbReference type="Proteomes" id="UP001549321">
    <property type="component" value="Unassembled WGS sequence"/>
</dbReference>
<dbReference type="InterPro" id="IPR008207">
    <property type="entry name" value="Sig_transdc_His_kin_Hpt_dom"/>
</dbReference>
<accession>A0ABV2R2G4</accession>
<evidence type="ECO:0000259" key="12">
    <source>
        <dbReference type="PROSITE" id="PS50894"/>
    </source>
</evidence>
<dbReference type="PANTHER" id="PTHR43395:SF1">
    <property type="entry name" value="CHEMOTAXIS PROTEIN CHEA"/>
    <property type="match status" value="1"/>
</dbReference>
<evidence type="ECO:0000256" key="6">
    <source>
        <dbReference type="ARBA" id="ARBA00023012"/>
    </source>
</evidence>
<dbReference type="SMART" id="SM00260">
    <property type="entry name" value="CheW"/>
    <property type="match status" value="1"/>
</dbReference>
<proteinExistence type="predicted"/>
<dbReference type="InterPro" id="IPR036061">
    <property type="entry name" value="CheW-like_dom_sf"/>
</dbReference>
<dbReference type="InterPro" id="IPR003594">
    <property type="entry name" value="HATPase_dom"/>
</dbReference>
<evidence type="ECO:0000259" key="10">
    <source>
        <dbReference type="PROSITE" id="PS50110"/>
    </source>
</evidence>
<feature type="domain" description="CheW-like" evidence="11">
    <location>
        <begin position="475"/>
        <end position="609"/>
    </location>
</feature>
<dbReference type="RefSeq" id="WP_354552876.1">
    <property type="nucleotide sequence ID" value="NZ_JBEPSM010000003.1"/>
</dbReference>
<dbReference type="InterPro" id="IPR036641">
    <property type="entry name" value="HPT_dom_sf"/>
</dbReference>
<dbReference type="InterPro" id="IPR001789">
    <property type="entry name" value="Sig_transdc_resp-reg_receiver"/>
</dbReference>
<dbReference type="SMART" id="SM00073">
    <property type="entry name" value="HPT"/>
    <property type="match status" value="1"/>
</dbReference>
<dbReference type="Pfam" id="PF02518">
    <property type="entry name" value="HATPase_c"/>
    <property type="match status" value="1"/>
</dbReference>
<dbReference type="SUPFAM" id="SSF55874">
    <property type="entry name" value="ATPase domain of HSP90 chaperone/DNA topoisomerase II/histidine kinase"/>
    <property type="match status" value="1"/>
</dbReference>
<reference evidence="13 14" key="1">
    <citation type="submission" date="2024-06" db="EMBL/GenBank/DDBJ databases">
        <title>Sorghum-associated microbial communities from plants grown in Nebraska, USA.</title>
        <authorList>
            <person name="Schachtman D."/>
        </authorList>
    </citation>
    <scope>NUCLEOTIDE SEQUENCE [LARGE SCALE GENOMIC DNA]</scope>
    <source>
        <strain evidence="13 14">3207</strain>
    </source>
</reference>
<organism evidence="13 14">
    <name type="scientific">Kaistia defluvii</name>
    <dbReference type="NCBI Taxonomy" id="410841"/>
    <lineage>
        <taxon>Bacteria</taxon>
        <taxon>Pseudomonadati</taxon>
        <taxon>Pseudomonadota</taxon>
        <taxon>Alphaproteobacteria</taxon>
        <taxon>Hyphomicrobiales</taxon>
        <taxon>Kaistiaceae</taxon>
        <taxon>Kaistia</taxon>
    </lineage>
</organism>
<dbReference type="SUPFAM" id="SSF47226">
    <property type="entry name" value="Histidine-containing phosphotransfer domain, HPT domain"/>
    <property type="match status" value="1"/>
</dbReference>
<comment type="caution">
    <text evidence="13">The sequence shown here is derived from an EMBL/GenBank/DDBJ whole genome shotgun (WGS) entry which is preliminary data.</text>
</comment>
<dbReference type="InterPro" id="IPR011006">
    <property type="entry name" value="CheY-like_superfamily"/>
</dbReference>
<feature type="domain" description="Histidine kinase" evidence="9">
    <location>
        <begin position="232"/>
        <end position="473"/>
    </location>
</feature>
<evidence type="ECO:0000259" key="9">
    <source>
        <dbReference type="PROSITE" id="PS50109"/>
    </source>
</evidence>
<dbReference type="CDD" id="cd00088">
    <property type="entry name" value="HPT"/>
    <property type="match status" value="1"/>
</dbReference>
<dbReference type="Gene3D" id="1.20.120.160">
    <property type="entry name" value="HPT domain"/>
    <property type="match status" value="1"/>
</dbReference>
<dbReference type="Pfam" id="PF00072">
    <property type="entry name" value="Response_reg"/>
    <property type="match status" value="1"/>
</dbReference>
<dbReference type="PROSITE" id="PS50109">
    <property type="entry name" value="HIS_KIN"/>
    <property type="match status" value="1"/>
</dbReference>
<dbReference type="GO" id="GO:0016301">
    <property type="term" value="F:kinase activity"/>
    <property type="evidence" value="ECO:0007669"/>
    <property type="project" value="UniProtKB-KW"/>
</dbReference>
<keyword evidence="5 13" id="KW-0418">Kinase</keyword>
<evidence type="ECO:0000256" key="3">
    <source>
        <dbReference type="ARBA" id="ARBA00022553"/>
    </source>
</evidence>
<dbReference type="PROSITE" id="PS50851">
    <property type="entry name" value="CHEW"/>
    <property type="match status" value="1"/>
</dbReference>
<evidence type="ECO:0000256" key="7">
    <source>
        <dbReference type="PROSITE-ProRule" id="PRU00110"/>
    </source>
</evidence>
<evidence type="ECO:0000256" key="1">
    <source>
        <dbReference type="ARBA" id="ARBA00000085"/>
    </source>
</evidence>
<dbReference type="PANTHER" id="PTHR43395">
    <property type="entry name" value="SENSOR HISTIDINE KINASE CHEA"/>
    <property type="match status" value="1"/>
</dbReference>
<evidence type="ECO:0000256" key="4">
    <source>
        <dbReference type="ARBA" id="ARBA00022679"/>
    </source>
</evidence>
<sequence>MSGEDFSQFSMLDLFKAELETQSEALTTGLLALERNPVAADHLEACMRAAHSLKGAARIIDLTPAVEVAHAMEECLVAAQRGKITLRHDHIDALLRGVDLLVAIALSENPEAPRVKADVAQFQRTLEAAVAATSEPAAPPAAAPAPNPVEPASIERPLIIAAAAEPVPGSGSAGADRMVRVTAESLNRLLGLAGESLMEARRLRPFNDSLLRLKRLQADAARAFEDLRAALDNASEERTKLAFEEAHQRLLASHAFLAARLDEMDSIDRRATDLANRLYDETLESRMRPFEDGVRHFSRTVRDLARSLGKQARLEIIGGSTSIDRDILEQLEAPLGHLLRNAVDHGIEMPEERLAAGKPAEAVVRVEAWHKAGLLQIVVADDGRGIDLEQIRAAVLARNLTTPETAADLSEAELLEFLFLPGFSMKADVSHISGRGVGLDAVQAMAKQVRGLASVASQLGSGTQFQLQLPLTLSVMRTLLVEVDGEPYAFPLAGIVRTLALARDAIELLEGRPHFRFDNRQLGLLTTHEVLGRGESHPQEGDLPVVVVGDRGEMYGMIVDRFLGERELVVRPLDPRLAKVKDISAAALMEDGSPVLILDVADLVRSAEKLAAVGGLRTLERRGASTDARRRKRILVVDDSLTVRELERKLLDYNGYEVDVAVDGMDGWNAVRSDNFDLVVTDIDMPRMDGIELVTLIKKDVRLRSLPVMIVSYKDREEDRVRGLDAGADYYLTKGSFHDETLLNAVRDLIGEATE</sequence>
<dbReference type="InterPro" id="IPR051315">
    <property type="entry name" value="Bact_Chemotaxis_CheA"/>
</dbReference>
<dbReference type="PRINTS" id="PR00344">
    <property type="entry name" value="BCTRLSENSOR"/>
</dbReference>
<dbReference type="PROSITE" id="PS50110">
    <property type="entry name" value="RESPONSE_REGULATORY"/>
    <property type="match status" value="1"/>
</dbReference>
<dbReference type="Gene3D" id="3.30.565.10">
    <property type="entry name" value="Histidine kinase-like ATPase, C-terminal domain"/>
    <property type="match status" value="1"/>
</dbReference>
<dbReference type="InterPro" id="IPR002545">
    <property type="entry name" value="CheW-lke_dom"/>
</dbReference>
<dbReference type="InterPro" id="IPR004358">
    <property type="entry name" value="Sig_transdc_His_kin-like_C"/>
</dbReference>
<name>A0ABV2R2G4_9HYPH</name>
<feature type="modified residue" description="Phosphohistidine" evidence="7">
    <location>
        <position position="51"/>
    </location>
</feature>
<keyword evidence="3 8" id="KW-0597">Phosphoprotein</keyword>
<keyword evidence="6" id="KW-0902">Two-component regulatory system</keyword>
<dbReference type="Pfam" id="PF01584">
    <property type="entry name" value="CheW"/>
    <property type="match status" value="1"/>
</dbReference>
<dbReference type="EC" id="2.7.13.3" evidence="2"/>
<evidence type="ECO:0000256" key="8">
    <source>
        <dbReference type="PROSITE-ProRule" id="PRU00169"/>
    </source>
</evidence>
<dbReference type="SUPFAM" id="SSF50341">
    <property type="entry name" value="CheW-like"/>
    <property type="match status" value="1"/>
</dbReference>
<evidence type="ECO:0000256" key="2">
    <source>
        <dbReference type="ARBA" id="ARBA00012438"/>
    </source>
</evidence>
<dbReference type="SMART" id="SM00387">
    <property type="entry name" value="HATPase_c"/>
    <property type="match status" value="1"/>
</dbReference>
<dbReference type="Gene3D" id="3.40.50.2300">
    <property type="match status" value="1"/>
</dbReference>
<dbReference type="Pfam" id="PF01627">
    <property type="entry name" value="Hpt"/>
    <property type="match status" value="1"/>
</dbReference>
<dbReference type="SUPFAM" id="SSF52172">
    <property type="entry name" value="CheY-like"/>
    <property type="match status" value="1"/>
</dbReference>
<dbReference type="SMART" id="SM00448">
    <property type="entry name" value="REC"/>
    <property type="match status" value="1"/>
</dbReference>
<gene>
    <name evidence="13" type="ORF">ABIE08_003416</name>
</gene>
<feature type="domain" description="Response regulatory" evidence="10">
    <location>
        <begin position="633"/>
        <end position="749"/>
    </location>
</feature>
<dbReference type="InterPro" id="IPR005467">
    <property type="entry name" value="His_kinase_dom"/>
</dbReference>
<dbReference type="EMBL" id="JBEPSM010000003">
    <property type="protein sequence ID" value="MET4635465.1"/>
    <property type="molecule type" value="Genomic_DNA"/>
</dbReference>
<evidence type="ECO:0000313" key="13">
    <source>
        <dbReference type="EMBL" id="MET4635465.1"/>
    </source>
</evidence>
<dbReference type="Gene3D" id="2.30.30.40">
    <property type="entry name" value="SH3 Domains"/>
    <property type="match status" value="1"/>
</dbReference>
<evidence type="ECO:0000256" key="5">
    <source>
        <dbReference type="ARBA" id="ARBA00022777"/>
    </source>
</evidence>
<comment type="catalytic activity">
    <reaction evidence="1">
        <text>ATP + protein L-histidine = ADP + protein N-phospho-L-histidine.</text>
        <dbReference type="EC" id="2.7.13.3"/>
    </reaction>
</comment>